<name>A0A6L6J3C6_9RHOB</name>
<comment type="similarity">
    <text evidence="1">Belongs to the short-chain dehydrogenases/reductases (SDR) family.</text>
</comment>
<evidence type="ECO:0000256" key="2">
    <source>
        <dbReference type="ARBA" id="ARBA00023002"/>
    </source>
</evidence>
<dbReference type="PROSITE" id="PS00061">
    <property type="entry name" value="ADH_SHORT"/>
    <property type="match status" value="1"/>
</dbReference>
<protein>
    <submittedName>
        <fullName evidence="3">SDR family oxidoreductase</fullName>
    </submittedName>
</protein>
<dbReference type="InterPro" id="IPR020904">
    <property type="entry name" value="Sc_DH/Rdtase_CS"/>
</dbReference>
<evidence type="ECO:0000313" key="4">
    <source>
        <dbReference type="Proteomes" id="UP000478740"/>
    </source>
</evidence>
<dbReference type="Pfam" id="PF13561">
    <property type="entry name" value="adh_short_C2"/>
    <property type="match status" value="1"/>
</dbReference>
<gene>
    <name evidence="3" type="ORF">GL284_20755</name>
</gene>
<keyword evidence="2" id="KW-0560">Oxidoreductase</keyword>
<accession>A0A6L6J3C6</accession>
<dbReference type="Proteomes" id="UP000478740">
    <property type="component" value="Unassembled WGS sequence"/>
</dbReference>
<dbReference type="GO" id="GO:0016491">
    <property type="term" value="F:oxidoreductase activity"/>
    <property type="evidence" value="ECO:0007669"/>
    <property type="project" value="UniProtKB-KW"/>
</dbReference>
<sequence>MRFIGKHALVTGGGGGIGRASAIRLAQEGARVTTFDLRETKAPDGIDPAHWRGVALDCTDAVRVKAALAEAEAAFGPVDVLFNNVGQSARERASLFCESEEEVWRFVIEINLMTTLRMCRLVAPGMQARGRGRILNMSSDAAFSGDLRLADYATAKMGIVGLTRALSTELAYHGITVNTICPGAIATEAHQRIPQETLDNLVAATPAGFIATAEEVGGLVAYLGSDEARFITGQTIAINGGRNML</sequence>
<dbReference type="PANTHER" id="PTHR24321:SF14">
    <property type="entry name" value="SHORT-CHAIN TYPE DEHYDROGENASE_REDUCTASE BLR2146-RELATED"/>
    <property type="match status" value="1"/>
</dbReference>
<comment type="caution">
    <text evidence="3">The sequence shown here is derived from an EMBL/GenBank/DDBJ whole genome shotgun (WGS) entry which is preliminary data.</text>
</comment>
<evidence type="ECO:0000313" key="3">
    <source>
        <dbReference type="EMBL" id="MTH66679.1"/>
    </source>
</evidence>
<dbReference type="FunFam" id="3.40.50.720:FF:000084">
    <property type="entry name" value="Short-chain dehydrogenase reductase"/>
    <property type="match status" value="1"/>
</dbReference>
<dbReference type="SUPFAM" id="SSF51735">
    <property type="entry name" value="NAD(P)-binding Rossmann-fold domains"/>
    <property type="match status" value="1"/>
</dbReference>
<dbReference type="PRINTS" id="PR00080">
    <property type="entry name" value="SDRFAMILY"/>
</dbReference>
<organism evidence="3 4">
    <name type="scientific">Paracoccus shanxieyensis</name>
    <dbReference type="NCBI Taxonomy" id="2675752"/>
    <lineage>
        <taxon>Bacteria</taxon>
        <taxon>Pseudomonadati</taxon>
        <taxon>Pseudomonadota</taxon>
        <taxon>Alphaproteobacteria</taxon>
        <taxon>Rhodobacterales</taxon>
        <taxon>Paracoccaceae</taxon>
        <taxon>Paracoccus</taxon>
    </lineage>
</organism>
<reference evidence="3 4" key="1">
    <citation type="submission" date="2019-11" db="EMBL/GenBank/DDBJ databases">
        <authorList>
            <person name="Dong K."/>
        </authorList>
    </citation>
    <scope>NUCLEOTIDE SEQUENCE [LARGE SCALE GENOMIC DNA]</scope>
    <source>
        <strain evidence="3 4">DK608</strain>
    </source>
</reference>
<dbReference type="PRINTS" id="PR00081">
    <property type="entry name" value="GDHRDH"/>
</dbReference>
<keyword evidence="4" id="KW-1185">Reference proteome</keyword>
<dbReference type="PANTHER" id="PTHR24321">
    <property type="entry name" value="DEHYDROGENASES, SHORT CHAIN"/>
    <property type="match status" value="1"/>
</dbReference>
<dbReference type="AlphaFoldDB" id="A0A6L6J3C6"/>
<dbReference type="EMBL" id="WMII01000047">
    <property type="protein sequence ID" value="MTH66679.1"/>
    <property type="molecule type" value="Genomic_DNA"/>
</dbReference>
<dbReference type="InterPro" id="IPR002347">
    <property type="entry name" value="SDR_fam"/>
</dbReference>
<dbReference type="RefSeq" id="WP_155046318.1">
    <property type="nucleotide sequence ID" value="NZ_WMIH01000047.1"/>
</dbReference>
<evidence type="ECO:0000256" key="1">
    <source>
        <dbReference type="ARBA" id="ARBA00006484"/>
    </source>
</evidence>
<dbReference type="InterPro" id="IPR036291">
    <property type="entry name" value="NAD(P)-bd_dom_sf"/>
</dbReference>
<proteinExistence type="inferred from homology"/>
<dbReference type="Gene3D" id="3.40.50.720">
    <property type="entry name" value="NAD(P)-binding Rossmann-like Domain"/>
    <property type="match status" value="1"/>
</dbReference>